<dbReference type="EMBL" id="SPLM01000077">
    <property type="protein sequence ID" value="TMW61274.1"/>
    <property type="molecule type" value="Genomic_DNA"/>
</dbReference>
<dbReference type="AlphaFoldDB" id="A0A8K1FHR0"/>
<sequence length="576" mass="64967">MVWRLLVSVLLLLSSIATFLTMLHLRCRWDVRVSCVRWLFWLFFFYVWLWTSLRTAYFLWLTTASESIVARDGLGLSDTNIHIEDFDLLYAVLHLRETKTTWLVVVFCAGDLALLGFATTLFPLVFELGRIAQLLMDRGSEQERLQSKRYAVWIHAFLLSFGIVEVGVAAAHGGYTKETQHCLVFVYIVQFIGLAYMIGCMILLRWKGRQLETIQGAFVSSPVYQRLKRIMLVYVVFCFQFQLSSVIVYIANPSVYVGVLKFIGVSRLMYSASGLALSVTTSCSQECVLAVCSCCIPKDLESQTSRPHLDRLVTAPTDEDLAAPSTDPVFVFTDIESSSALWGIGDGQMMEQATEIHDNILRSTLPKYRGYEITTCGDAFQLSFHKIRDAIEYCLDVQLQLLAAKWPTDLHGAVPATRREYHGRRRLFNGLRVRMGIHDASDVDGKLIKGIHATTGKTIYTGASEATAQFVGDLGYGGQILLTGRVAAWLKYRLDDLSVQVAVDRVGMYTVLQLNTTVDIFHVQPQILAERLCFFPPPDRRQVNVEHPQRPTRCNSAYRVEEVDSPSDNIPFVAMA</sequence>
<keyword evidence="1" id="KW-1133">Transmembrane helix</keyword>
<dbReference type="PANTHER" id="PTHR43081:SF1">
    <property type="entry name" value="ADENYLATE CYCLASE, TERMINAL-DIFFERENTIATION SPECIFIC"/>
    <property type="match status" value="1"/>
</dbReference>
<dbReference type="OrthoDB" id="2021138at2759"/>
<evidence type="ECO:0000313" key="3">
    <source>
        <dbReference type="EMBL" id="TMW61274.1"/>
    </source>
</evidence>
<proteinExistence type="predicted"/>
<dbReference type="InterPro" id="IPR001054">
    <property type="entry name" value="A/G_cyclase"/>
</dbReference>
<keyword evidence="1" id="KW-0472">Membrane</keyword>
<dbReference type="Pfam" id="PF00211">
    <property type="entry name" value="Guanylate_cyc"/>
    <property type="match status" value="1"/>
</dbReference>
<reference evidence="3" key="1">
    <citation type="submission" date="2019-03" db="EMBL/GenBank/DDBJ databases">
        <title>Long read genome sequence of the mycoparasitic Pythium oligandrum ATCC 38472 isolated from sugarbeet rhizosphere.</title>
        <authorList>
            <person name="Gaulin E."/>
        </authorList>
    </citation>
    <scope>NUCLEOTIDE SEQUENCE</scope>
    <source>
        <strain evidence="3">ATCC 38472_TT</strain>
    </source>
</reference>
<name>A0A8K1FHR0_PYTOL</name>
<feature type="transmembrane region" description="Helical" evidence="1">
    <location>
        <begin position="184"/>
        <end position="204"/>
    </location>
</feature>
<accession>A0A8K1FHR0</accession>
<protein>
    <recommendedName>
        <fullName evidence="2">Guanylate cyclase domain-containing protein</fullName>
    </recommendedName>
</protein>
<keyword evidence="1" id="KW-0812">Transmembrane</keyword>
<feature type="transmembrane region" description="Helical" evidence="1">
    <location>
        <begin position="231"/>
        <end position="251"/>
    </location>
</feature>
<feature type="transmembrane region" description="Helical" evidence="1">
    <location>
        <begin position="150"/>
        <end position="172"/>
    </location>
</feature>
<feature type="domain" description="Guanylate cyclase" evidence="2">
    <location>
        <begin position="329"/>
        <end position="451"/>
    </location>
</feature>
<dbReference type="PROSITE" id="PS50125">
    <property type="entry name" value="GUANYLATE_CYCLASE_2"/>
    <property type="match status" value="1"/>
</dbReference>
<gene>
    <name evidence="3" type="ORF">Poli38472_013737</name>
</gene>
<feature type="transmembrane region" description="Helical" evidence="1">
    <location>
        <begin position="38"/>
        <end position="60"/>
    </location>
</feature>
<dbReference type="GO" id="GO:0009190">
    <property type="term" value="P:cyclic nucleotide biosynthetic process"/>
    <property type="evidence" value="ECO:0007669"/>
    <property type="project" value="InterPro"/>
</dbReference>
<dbReference type="SUPFAM" id="SSF55073">
    <property type="entry name" value="Nucleotide cyclase"/>
    <property type="match status" value="1"/>
</dbReference>
<dbReference type="GO" id="GO:0035556">
    <property type="term" value="P:intracellular signal transduction"/>
    <property type="evidence" value="ECO:0007669"/>
    <property type="project" value="InterPro"/>
</dbReference>
<dbReference type="InterPro" id="IPR029787">
    <property type="entry name" value="Nucleotide_cyclase"/>
</dbReference>
<dbReference type="Proteomes" id="UP000794436">
    <property type="component" value="Unassembled WGS sequence"/>
</dbReference>
<dbReference type="InterPro" id="IPR050697">
    <property type="entry name" value="Adenylyl/Guanylyl_Cyclase_3/4"/>
</dbReference>
<evidence type="ECO:0000256" key="1">
    <source>
        <dbReference type="SAM" id="Phobius"/>
    </source>
</evidence>
<organism evidence="3 4">
    <name type="scientific">Pythium oligandrum</name>
    <name type="common">Mycoparasitic fungus</name>
    <dbReference type="NCBI Taxonomy" id="41045"/>
    <lineage>
        <taxon>Eukaryota</taxon>
        <taxon>Sar</taxon>
        <taxon>Stramenopiles</taxon>
        <taxon>Oomycota</taxon>
        <taxon>Peronosporomycetes</taxon>
        <taxon>Pythiales</taxon>
        <taxon>Pythiaceae</taxon>
        <taxon>Pythium</taxon>
    </lineage>
</organism>
<feature type="transmembrane region" description="Helical" evidence="1">
    <location>
        <begin position="6"/>
        <end position="26"/>
    </location>
</feature>
<dbReference type="Gene3D" id="3.30.70.1230">
    <property type="entry name" value="Nucleotide cyclase"/>
    <property type="match status" value="1"/>
</dbReference>
<evidence type="ECO:0000313" key="4">
    <source>
        <dbReference type="Proteomes" id="UP000794436"/>
    </source>
</evidence>
<comment type="caution">
    <text evidence="3">The sequence shown here is derived from an EMBL/GenBank/DDBJ whole genome shotgun (WGS) entry which is preliminary data.</text>
</comment>
<feature type="transmembrane region" description="Helical" evidence="1">
    <location>
        <begin position="102"/>
        <end position="129"/>
    </location>
</feature>
<evidence type="ECO:0000259" key="2">
    <source>
        <dbReference type="PROSITE" id="PS50125"/>
    </source>
</evidence>
<keyword evidence="4" id="KW-1185">Reference proteome</keyword>
<dbReference type="PANTHER" id="PTHR43081">
    <property type="entry name" value="ADENYLATE CYCLASE, TERMINAL-DIFFERENTIATION SPECIFIC-RELATED"/>
    <property type="match status" value="1"/>
</dbReference>